<sequence>MIFIEVKESTMVRPAKDTAQGKLWISNLDLIVPGRHIKSVYFYRPNGSSNFFDASVLKETLSKALVPFYPMAGRLNRDEDGRVEINCNAEGVLLVEAETSSVIDDFGDFAPSVELNQLIPLVDYSCDFSAYPLLVLQVTRFKCGGISLGVGMQHNVADGMSGLHFINTWSDMARGLSVSIPPFIDRTLLRARDPPNPSFRHIEYRAPPSMKTSLQTTKSQSGPDTTSVAMFKITRDQLNILKAKSKDGGNTVNYSTYEILSAHVWRSSCKARGFLDDQETKMYIATNGRSRLHPPLPPGYFGNVLFTATPVAVSGDLMNNDLMYVAEKVHDALMRMDDAYLRSALDYLELQPDLTALVRGAHTFRCPNIKITSWVQLPIHDADFGWGPPIFMGPNDDHWRAEEVAVRDSDYVKKAYGGYFNVFLKAFAEEREQWDLFRVVDGEFPAMDDLHKYHGFVISGSPSDAYGNEIWILKLCFLLQTLDAMEKKALGICFGHQVLCRALGGKVGKAYGGWDLGLRKIRIVEDFPLRRFFGSLEEIPPSLTIIECHQDEVWEVPLGTEVIAFSEHTGVEVFVIRDHILGIQGHPEYTKDILYNIIDRLANDDSINKEFAEAAKSRMEIDEPDRKSLLQEIVRGLQRLRFWEDNARQLATFIGTRVAKHGQLLETDNPNTFPLFNQSSHYYLWDIDMIFAEVHDHVDELMVHPSGNYLLQRSFEACTEEQKMGILSMITKKELQLVNNLSW</sequence>
<keyword evidence="7" id="KW-0677">Repeat</keyword>
<dbReference type="FunFam" id="3.30.559.10:FF:000015">
    <property type="entry name" value="Spermidine hydroxycinnamoyl transferase"/>
    <property type="match status" value="1"/>
</dbReference>
<dbReference type="OrthoDB" id="92161at2759"/>
<evidence type="ECO:0000256" key="6">
    <source>
        <dbReference type="ARBA" id="ARBA00022679"/>
    </source>
</evidence>
<evidence type="ECO:0000256" key="4">
    <source>
        <dbReference type="ARBA" id="ARBA00011083"/>
    </source>
</evidence>
<dbReference type="SUPFAM" id="SSF52317">
    <property type="entry name" value="Class I glutamine amidotransferase-like"/>
    <property type="match status" value="1"/>
</dbReference>
<feature type="repeat" description="Pumilio" evidence="11">
    <location>
        <begin position="693"/>
        <end position="728"/>
    </location>
</feature>
<dbReference type="Gene3D" id="3.40.50.880">
    <property type="match status" value="1"/>
</dbReference>
<dbReference type="Gene3D" id="1.25.10.10">
    <property type="entry name" value="Leucine-rich Repeat Variant"/>
    <property type="match status" value="1"/>
</dbReference>
<dbReference type="EMBL" id="JAMYWD010000010">
    <property type="protein sequence ID" value="KAJ4957734.1"/>
    <property type="molecule type" value="Genomic_DNA"/>
</dbReference>
<keyword evidence="14" id="KW-1185">Reference proteome</keyword>
<evidence type="ECO:0000256" key="11">
    <source>
        <dbReference type="PROSITE-ProRule" id="PRU00317"/>
    </source>
</evidence>
<dbReference type="FunFam" id="3.40.50.880:FF:000040">
    <property type="entry name" value="Gamma-glutamyl peptidase 5"/>
    <property type="match status" value="1"/>
</dbReference>
<evidence type="ECO:0000256" key="1">
    <source>
        <dbReference type="ARBA" id="ARBA00004514"/>
    </source>
</evidence>
<dbReference type="Pfam" id="PF00117">
    <property type="entry name" value="GATase"/>
    <property type="match status" value="1"/>
</dbReference>
<gene>
    <name evidence="13" type="ORF">NE237_024845</name>
</gene>
<name>A0A9Q0H202_9MAGN</name>
<dbReference type="InterPro" id="IPR023213">
    <property type="entry name" value="CAT-like_dom_sf"/>
</dbReference>
<comment type="similarity">
    <text evidence="3">Belongs to the plant acyltransferase family.</text>
</comment>
<dbReference type="PANTHER" id="PTHR31642:SF11">
    <property type="entry name" value="SHIKIMATE O-HYDROXYCINNAMOYLTRANSFERASE"/>
    <property type="match status" value="1"/>
</dbReference>
<comment type="similarity">
    <text evidence="4">Belongs to the peptidase C26 family.</text>
</comment>
<dbReference type="GO" id="GO:0008233">
    <property type="term" value="F:peptidase activity"/>
    <property type="evidence" value="ECO:0007669"/>
    <property type="project" value="UniProtKB-ARBA"/>
</dbReference>
<evidence type="ECO:0000313" key="14">
    <source>
        <dbReference type="Proteomes" id="UP001141806"/>
    </source>
</evidence>
<feature type="domain" description="Glutamine amidotransferase" evidence="12">
    <location>
        <begin position="445"/>
        <end position="590"/>
    </location>
</feature>
<keyword evidence="8" id="KW-0378">Hydrolase</keyword>
<dbReference type="FunFam" id="3.30.559.10:FF:000008">
    <property type="entry name" value="Tryptamine hydroxycinnamoyl transferase"/>
    <property type="match status" value="1"/>
</dbReference>
<evidence type="ECO:0000313" key="13">
    <source>
        <dbReference type="EMBL" id="KAJ4957734.1"/>
    </source>
</evidence>
<dbReference type="PANTHER" id="PTHR31642">
    <property type="entry name" value="TRICHOTHECENE 3-O-ACETYLTRANSFERASE"/>
    <property type="match status" value="1"/>
</dbReference>
<dbReference type="InterPro" id="IPR016024">
    <property type="entry name" value="ARM-type_fold"/>
</dbReference>
<dbReference type="GO" id="GO:0016747">
    <property type="term" value="F:acyltransferase activity, transferring groups other than amino-acyl groups"/>
    <property type="evidence" value="ECO:0007669"/>
    <property type="project" value="UniProtKB-ARBA"/>
</dbReference>
<dbReference type="GO" id="GO:0003723">
    <property type="term" value="F:RNA binding"/>
    <property type="evidence" value="ECO:0007669"/>
    <property type="project" value="InterPro"/>
</dbReference>
<evidence type="ECO:0000256" key="7">
    <source>
        <dbReference type="ARBA" id="ARBA00022737"/>
    </source>
</evidence>
<evidence type="ECO:0000259" key="12">
    <source>
        <dbReference type="Pfam" id="PF00117"/>
    </source>
</evidence>
<keyword evidence="9" id="KW-0810">Translation regulation</keyword>
<keyword evidence="10" id="KW-0012">Acyltransferase</keyword>
<dbReference type="InterPro" id="IPR029062">
    <property type="entry name" value="Class_I_gatase-like"/>
</dbReference>
<organism evidence="13 14">
    <name type="scientific">Protea cynaroides</name>
    <dbReference type="NCBI Taxonomy" id="273540"/>
    <lineage>
        <taxon>Eukaryota</taxon>
        <taxon>Viridiplantae</taxon>
        <taxon>Streptophyta</taxon>
        <taxon>Embryophyta</taxon>
        <taxon>Tracheophyta</taxon>
        <taxon>Spermatophyta</taxon>
        <taxon>Magnoliopsida</taxon>
        <taxon>Proteales</taxon>
        <taxon>Proteaceae</taxon>
        <taxon>Protea</taxon>
    </lineage>
</organism>
<accession>A0A9Q0H202</accession>
<protein>
    <recommendedName>
        <fullName evidence="12">Glutamine amidotransferase domain-containing protein</fullName>
    </recommendedName>
</protein>
<evidence type="ECO:0000256" key="9">
    <source>
        <dbReference type="ARBA" id="ARBA00022845"/>
    </source>
</evidence>
<evidence type="ECO:0000256" key="8">
    <source>
        <dbReference type="ARBA" id="ARBA00022801"/>
    </source>
</evidence>
<dbReference type="InterPro" id="IPR001313">
    <property type="entry name" value="Pumilio_RNA-bd_rpt"/>
</dbReference>
<comment type="subcellular location">
    <subcellularLocation>
        <location evidence="1">Cytoplasm</location>
        <location evidence="1">Cytosol</location>
    </subcellularLocation>
</comment>
<dbReference type="GO" id="GO:0019760">
    <property type="term" value="P:glucosinolate metabolic process"/>
    <property type="evidence" value="ECO:0007669"/>
    <property type="project" value="UniProtKB-ARBA"/>
</dbReference>
<keyword evidence="5" id="KW-0963">Cytoplasm</keyword>
<evidence type="ECO:0000256" key="3">
    <source>
        <dbReference type="ARBA" id="ARBA00009861"/>
    </source>
</evidence>
<dbReference type="Gene3D" id="3.30.559.10">
    <property type="entry name" value="Chloramphenicol acetyltransferase-like domain"/>
    <property type="match status" value="2"/>
</dbReference>
<dbReference type="Pfam" id="PF02458">
    <property type="entry name" value="Transferase"/>
    <property type="match status" value="1"/>
</dbReference>
<dbReference type="InterPro" id="IPR017926">
    <property type="entry name" value="GATASE"/>
</dbReference>
<reference evidence="13" key="1">
    <citation type="journal article" date="2023" name="Plant J.">
        <title>The genome of the king protea, Protea cynaroides.</title>
        <authorList>
            <person name="Chang J."/>
            <person name="Duong T.A."/>
            <person name="Schoeman C."/>
            <person name="Ma X."/>
            <person name="Roodt D."/>
            <person name="Barker N."/>
            <person name="Li Z."/>
            <person name="Van de Peer Y."/>
            <person name="Mizrachi E."/>
        </authorList>
    </citation>
    <scope>NUCLEOTIDE SEQUENCE</scope>
    <source>
        <tissue evidence="13">Young leaves</tissue>
    </source>
</reference>
<evidence type="ECO:0000256" key="5">
    <source>
        <dbReference type="ARBA" id="ARBA00022490"/>
    </source>
</evidence>
<dbReference type="Proteomes" id="UP001141806">
    <property type="component" value="Unassembled WGS sequence"/>
</dbReference>
<dbReference type="InterPro" id="IPR044992">
    <property type="entry name" value="ChyE-like"/>
</dbReference>
<dbReference type="InterPro" id="IPR011989">
    <property type="entry name" value="ARM-like"/>
</dbReference>
<comment type="caution">
    <text evidence="13">The sequence shown here is derived from an EMBL/GenBank/DDBJ whole genome shotgun (WGS) entry which is preliminary data.</text>
</comment>
<comment type="pathway">
    <text evidence="2">Secondary metabolite biosynthesis.</text>
</comment>
<dbReference type="SUPFAM" id="SSF48371">
    <property type="entry name" value="ARM repeat"/>
    <property type="match status" value="1"/>
</dbReference>
<dbReference type="PROSITE" id="PS50302">
    <property type="entry name" value="PUM"/>
    <property type="match status" value="1"/>
</dbReference>
<dbReference type="PROSITE" id="PS51273">
    <property type="entry name" value="GATASE_TYPE_1"/>
    <property type="match status" value="1"/>
</dbReference>
<dbReference type="SMART" id="SM00025">
    <property type="entry name" value="Pumilio"/>
    <property type="match status" value="1"/>
</dbReference>
<dbReference type="Pfam" id="PF00806">
    <property type="entry name" value="PUF"/>
    <property type="match status" value="1"/>
</dbReference>
<evidence type="ECO:0000256" key="10">
    <source>
        <dbReference type="ARBA" id="ARBA00023315"/>
    </source>
</evidence>
<dbReference type="AlphaFoldDB" id="A0A9Q0H202"/>
<dbReference type="GO" id="GO:0006417">
    <property type="term" value="P:regulation of translation"/>
    <property type="evidence" value="ECO:0007669"/>
    <property type="project" value="UniProtKB-KW"/>
</dbReference>
<proteinExistence type="inferred from homology"/>
<dbReference type="GO" id="GO:0005829">
    <property type="term" value="C:cytosol"/>
    <property type="evidence" value="ECO:0007669"/>
    <property type="project" value="UniProtKB-SubCell"/>
</dbReference>
<keyword evidence="6" id="KW-0808">Transferase</keyword>
<dbReference type="CDD" id="cd01741">
    <property type="entry name" value="GATase1_1"/>
    <property type="match status" value="1"/>
</dbReference>
<evidence type="ECO:0000256" key="2">
    <source>
        <dbReference type="ARBA" id="ARBA00005179"/>
    </source>
</evidence>
<dbReference type="InterPro" id="IPR050317">
    <property type="entry name" value="Plant_Fungal_Acyltransferase"/>
</dbReference>